<proteinExistence type="predicted"/>
<accession>A0A9N8RNB3</accession>
<gene>
    <name evidence="2" type="ORF">MDCFG202_LOCUS518696</name>
</gene>
<name>A0A9N8RNB3_GIBZA</name>
<dbReference type="EMBL" id="CAJPIJ010000184">
    <property type="protein sequence ID" value="CAG2006415.1"/>
    <property type="molecule type" value="Genomic_DNA"/>
</dbReference>
<feature type="domain" description="DUF6546" evidence="1">
    <location>
        <begin position="27"/>
        <end position="203"/>
    </location>
</feature>
<dbReference type="Pfam" id="PF20183">
    <property type="entry name" value="DUF6546"/>
    <property type="match status" value="1"/>
</dbReference>
<dbReference type="InterPro" id="IPR046676">
    <property type="entry name" value="DUF6546"/>
</dbReference>
<evidence type="ECO:0000313" key="3">
    <source>
        <dbReference type="Proteomes" id="UP000746612"/>
    </source>
</evidence>
<evidence type="ECO:0000259" key="1">
    <source>
        <dbReference type="Pfam" id="PF20183"/>
    </source>
</evidence>
<protein>
    <recommendedName>
        <fullName evidence="1">DUF6546 domain-containing protein</fullName>
    </recommendedName>
</protein>
<reference evidence="2" key="1">
    <citation type="submission" date="2021-03" db="EMBL/GenBank/DDBJ databases">
        <authorList>
            <person name="Alouane T."/>
            <person name="Langin T."/>
            <person name="Bonhomme L."/>
        </authorList>
    </citation>
    <scope>NUCLEOTIDE SEQUENCE</scope>
    <source>
        <strain evidence="2">MDC_Fg202</strain>
    </source>
</reference>
<dbReference type="AlphaFoldDB" id="A0A9N8RNB3"/>
<organism evidence="2 3">
    <name type="scientific">Gibberella zeae</name>
    <name type="common">Wheat head blight fungus</name>
    <name type="synonym">Fusarium graminearum</name>
    <dbReference type="NCBI Taxonomy" id="5518"/>
    <lineage>
        <taxon>Eukaryota</taxon>
        <taxon>Fungi</taxon>
        <taxon>Dikarya</taxon>
        <taxon>Ascomycota</taxon>
        <taxon>Pezizomycotina</taxon>
        <taxon>Sordariomycetes</taxon>
        <taxon>Hypocreomycetidae</taxon>
        <taxon>Hypocreales</taxon>
        <taxon>Nectriaceae</taxon>
        <taxon>Fusarium</taxon>
    </lineage>
</organism>
<dbReference type="Proteomes" id="UP000746612">
    <property type="component" value="Unassembled WGS sequence"/>
</dbReference>
<sequence length="246" mass="27961">MVQTEKSLEVFQYYAERPMSLNISAKGRVNPLSLVELLSIEGRRFKQISVVEPYDSTVCLQTMKSIVDASLTKPLVTAGWHMLEKVCFESKVVRGCIGRKNRRMDRIDELLKLSACIAQMMPNLRSWEIYGLGTPSFVGGCHFHYSVQSSSSSASISWKGWWTNRSNNTGEDFSFSPNVKSTWDEVAILHTGNGVTCLVDENQLSYDWMDHPPIEAMVFELDPIHPFTRHLGRWGDDVLINAEHDR</sequence>
<comment type="caution">
    <text evidence="2">The sequence shown here is derived from an EMBL/GenBank/DDBJ whole genome shotgun (WGS) entry which is preliminary data.</text>
</comment>
<evidence type="ECO:0000313" key="2">
    <source>
        <dbReference type="EMBL" id="CAG2006415.1"/>
    </source>
</evidence>